<comment type="caution">
    <text evidence="2">The sequence shown here is derived from an EMBL/GenBank/DDBJ whole genome shotgun (WGS) entry which is preliminary data.</text>
</comment>
<dbReference type="AlphaFoldDB" id="A0A0F9HYS7"/>
<reference evidence="2" key="1">
    <citation type="journal article" date="2015" name="Nature">
        <title>Complex archaea that bridge the gap between prokaryotes and eukaryotes.</title>
        <authorList>
            <person name="Spang A."/>
            <person name="Saw J.H."/>
            <person name="Jorgensen S.L."/>
            <person name="Zaremba-Niedzwiedzka K."/>
            <person name="Martijn J."/>
            <person name="Lind A.E."/>
            <person name="van Eijk R."/>
            <person name="Schleper C."/>
            <person name="Guy L."/>
            <person name="Ettema T.J."/>
        </authorList>
    </citation>
    <scope>NUCLEOTIDE SEQUENCE</scope>
</reference>
<sequence length="165" mass="18398">MELSKAVVGAQGTLRSPFFRRATHGPCRSSNPTEAIPTDAWSNGPGQAGSTKVSMAEKADSRQGISKGCIDSPRKDSSQNVVRQSGAIRLCRKCGRNPVPPSNLKVRRYVCSACKHRESGDRKYQVSPKRKVVNARYHSKPSIKEHHKWELRHRYTGKRLAEMSL</sequence>
<name>A0A0F9HYS7_9ZZZZ</name>
<feature type="compositionally biased region" description="Polar residues" evidence="1">
    <location>
        <begin position="40"/>
        <end position="53"/>
    </location>
</feature>
<proteinExistence type="predicted"/>
<protein>
    <submittedName>
        <fullName evidence="2">Uncharacterized protein</fullName>
    </submittedName>
</protein>
<feature type="region of interest" description="Disordered" evidence="1">
    <location>
        <begin position="19"/>
        <end position="81"/>
    </location>
</feature>
<evidence type="ECO:0000256" key="1">
    <source>
        <dbReference type="SAM" id="MobiDB-lite"/>
    </source>
</evidence>
<dbReference type="EMBL" id="LAZR01021007">
    <property type="protein sequence ID" value="KKL86815.1"/>
    <property type="molecule type" value="Genomic_DNA"/>
</dbReference>
<gene>
    <name evidence="2" type="ORF">LCGC14_1940970</name>
</gene>
<evidence type="ECO:0000313" key="2">
    <source>
        <dbReference type="EMBL" id="KKL86815.1"/>
    </source>
</evidence>
<organism evidence="2">
    <name type="scientific">marine sediment metagenome</name>
    <dbReference type="NCBI Taxonomy" id="412755"/>
    <lineage>
        <taxon>unclassified sequences</taxon>
        <taxon>metagenomes</taxon>
        <taxon>ecological metagenomes</taxon>
    </lineage>
</organism>
<accession>A0A0F9HYS7</accession>